<evidence type="ECO:0000313" key="2">
    <source>
        <dbReference type="Proteomes" id="UP001364695"/>
    </source>
</evidence>
<name>A0ACC6NY21_9BURK</name>
<protein>
    <submittedName>
        <fullName evidence="1">Cation diffusion facilitator family transporter</fullName>
    </submittedName>
</protein>
<proteinExistence type="predicted"/>
<organism evidence="1 2">
    <name type="scientific">Amphibiibacter pelophylacis</name>
    <dbReference type="NCBI Taxonomy" id="1799477"/>
    <lineage>
        <taxon>Bacteria</taxon>
        <taxon>Pseudomonadati</taxon>
        <taxon>Pseudomonadota</taxon>
        <taxon>Betaproteobacteria</taxon>
        <taxon>Burkholderiales</taxon>
        <taxon>Sphaerotilaceae</taxon>
        <taxon>Amphibiibacter</taxon>
    </lineage>
</organism>
<accession>A0ACC6NY21</accession>
<keyword evidence="2" id="KW-1185">Reference proteome</keyword>
<dbReference type="EMBL" id="JAWDIE010000001">
    <property type="protein sequence ID" value="MEJ7136865.1"/>
    <property type="molecule type" value="Genomic_DNA"/>
</dbReference>
<reference evidence="1" key="1">
    <citation type="submission" date="2023-10" db="EMBL/GenBank/DDBJ databases">
        <title>Amphibacter perezi, gen. nov., sp. nov. a novel taxa of the family Comamonadaceae, class Betaproteobacteria isolated from the skin microbiota of Pelophylax perezi from different populations.</title>
        <authorList>
            <person name="Costa S."/>
            <person name="Proenca D.N."/>
            <person name="Lopes I."/>
            <person name="Morais P.V."/>
        </authorList>
    </citation>
    <scope>NUCLEOTIDE SEQUENCE</scope>
    <source>
        <strain evidence="1">SL12-8</strain>
    </source>
</reference>
<sequence>MNQAAGTATPPAAAGWKRRLLGPPGPDGGLSPRGWMTLSVGVAVLTIAIRMLAWLLTGSVSILSDALESFVNLAGALFALGMVSWAALPPDVDHPYGHHKAEFFSSGFEGILVVLAAGGIIWVAAQRLMHPQPLETLDLGLVLALLGAALNGGFAWLLLRKSRQFRSQALEGNARHLMTDVVTTVGVVLGLILARQTGWLWLDPVVAIAVALHILREGAHLIWESAHGLIDASLDDSQLAAIQDTVQQVLAGQEGVRFDDLLSRGAGQRQFVSMHLHVPGDWTVQRATELRAALEQALLALMPSLVCHIEILAGDMEAQSQKQALLLDPRPAG</sequence>
<comment type="caution">
    <text evidence="1">The sequence shown here is derived from an EMBL/GenBank/DDBJ whole genome shotgun (WGS) entry which is preliminary data.</text>
</comment>
<gene>
    <name evidence="1" type="ORF">RV045_00275</name>
</gene>
<dbReference type="Proteomes" id="UP001364695">
    <property type="component" value="Unassembled WGS sequence"/>
</dbReference>
<evidence type="ECO:0000313" key="1">
    <source>
        <dbReference type="EMBL" id="MEJ7136865.1"/>
    </source>
</evidence>